<keyword evidence="3" id="KW-1185">Reference proteome</keyword>
<keyword evidence="1" id="KW-0812">Transmembrane</keyword>
<protein>
    <recommendedName>
        <fullName evidence="4">BIG2 domain-containing protein</fullName>
    </recommendedName>
</protein>
<dbReference type="InterPro" id="IPR008964">
    <property type="entry name" value="Invasin/intimin_cell_adhesion"/>
</dbReference>
<gene>
    <name evidence="2" type="ORF">ACFSFX_12120</name>
</gene>
<feature type="transmembrane region" description="Helical" evidence="1">
    <location>
        <begin position="39"/>
        <end position="59"/>
    </location>
</feature>
<sequence length="173" mass="18118">MNSQVRDHLAAEASDRAQSHPAFVDRALQDGMREYQRHVVLAVTAAVACVVALIVTAAFGPRLVWGSPADERIVGLIIEPRAETVLLGGTVEYVAVAQLQDGSTRPAEGRIIWKSTEPGTATIAASGRATSVAPGITTISGSLDGRDQLTGRASLTVLRAAGGPRAWWASLPP</sequence>
<dbReference type="Gene3D" id="2.60.40.1080">
    <property type="match status" value="1"/>
</dbReference>
<name>A0ABW4Q9G6_9MICC</name>
<evidence type="ECO:0000313" key="2">
    <source>
        <dbReference type="EMBL" id="MFD1847337.1"/>
    </source>
</evidence>
<evidence type="ECO:0000256" key="1">
    <source>
        <dbReference type="SAM" id="Phobius"/>
    </source>
</evidence>
<keyword evidence="1" id="KW-0472">Membrane</keyword>
<reference evidence="3" key="1">
    <citation type="journal article" date="2019" name="Int. J. Syst. Evol. Microbiol.">
        <title>The Global Catalogue of Microorganisms (GCM) 10K type strain sequencing project: providing services to taxonomists for standard genome sequencing and annotation.</title>
        <authorList>
            <consortium name="The Broad Institute Genomics Platform"/>
            <consortium name="The Broad Institute Genome Sequencing Center for Infectious Disease"/>
            <person name="Wu L."/>
            <person name="Ma J."/>
        </authorList>
    </citation>
    <scope>NUCLEOTIDE SEQUENCE [LARGE SCALE GENOMIC DNA]</scope>
    <source>
        <strain evidence="3">JCM 11496</strain>
    </source>
</reference>
<dbReference type="SUPFAM" id="SSF49373">
    <property type="entry name" value="Invasin/intimin cell-adhesion fragments"/>
    <property type="match status" value="1"/>
</dbReference>
<keyword evidence="1" id="KW-1133">Transmembrane helix</keyword>
<comment type="caution">
    <text evidence="2">The sequence shown here is derived from an EMBL/GenBank/DDBJ whole genome shotgun (WGS) entry which is preliminary data.</text>
</comment>
<dbReference type="Proteomes" id="UP001597307">
    <property type="component" value="Unassembled WGS sequence"/>
</dbReference>
<evidence type="ECO:0000313" key="3">
    <source>
        <dbReference type="Proteomes" id="UP001597307"/>
    </source>
</evidence>
<evidence type="ECO:0008006" key="4">
    <source>
        <dbReference type="Google" id="ProtNLM"/>
    </source>
</evidence>
<dbReference type="EMBL" id="JBHUGA010000052">
    <property type="protein sequence ID" value="MFD1847337.1"/>
    <property type="molecule type" value="Genomic_DNA"/>
</dbReference>
<accession>A0ABW4Q9G6</accession>
<proteinExistence type="predicted"/>
<dbReference type="RefSeq" id="WP_343879290.1">
    <property type="nucleotide sequence ID" value="NZ_BAAAIJ010000036.1"/>
</dbReference>
<organism evidence="2 3">
    <name type="scientific">Arthrobacter flavus</name>
    <dbReference type="NCBI Taxonomy" id="95172"/>
    <lineage>
        <taxon>Bacteria</taxon>
        <taxon>Bacillati</taxon>
        <taxon>Actinomycetota</taxon>
        <taxon>Actinomycetes</taxon>
        <taxon>Micrococcales</taxon>
        <taxon>Micrococcaceae</taxon>
        <taxon>Arthrobacter</taxon>
    </lineage>
</organism>